<evidence type="ECO:0000313" key="1">
    <source>
        <dbReference type="EMBL" id="OGC49666.1"/>
    </source>
</evidence>
<proteinExistence type="predicted"/>
<name>A0A1F4UXN8_UNCKA</name>
<reference evidence="1 2" key="1">
    <citation type="journal article" date="2016" name="Nat. Commun.">
        <title>Thousands of microbial genomes shed light on interconnected biogeochemical processes in an aquifer system.</title>
        <authorList>
            <person name="Anantharaman K."/>
            <person name="Brown C.T."/>
            <person name="Hug L.A."/>
            <person name="Sharon I."/>
            <person name="Castelle C.J."/>
            <person name="Probst A.J."/>
            <person name="Thomas B.C."/>
            <person name="Singh A."/>
            <person name="Wilkins M.J."/>
            <person name="Karaoz U."/>
            <person name="Brodie E.L."/>
            <person name="Williams K.H."/>
            <person name="Hubbard S.S."/>
            <person name="Banfield J.F."/>
        </authorList>
    </citation>
    <scope>NUCLEOTIDE SEQUENCE [LARGE SCALE GENOMIC DNA]</scope>
</reference>
<evidence type="ECO:0000313" key="2">
    <source>
        <dbReference type="Proteomes" id="UP000177371"/>
    </source>
</evidence>
<dbReference type="EMBL" id="MEUT01000046">
    <property type="protein sequence ID" value="OGC49666.1"/>
    <property type="molecule type" value="Genomic_DNA"/>
</dbReference>
<gene>
    <name evidence="1" type="ORF">A2W32_05005</name>
</gene>
<comment type="caution">
    <text evidence="1">The sequence shown here is derived from an EMBL/GenBank/DDBJ whole genome shotgun (WGS) entry which is preliminary data.</text>
</comment>
<accession>A0A1F4UXN8</accession>
<dbReference type="STRING" id="1802610.A2W32_05005"/>
<sequence length="92" mass="10478">MSKYLIEVSHEANKLACERAIKSFLQTGSHFMTNADWGCSDGEHKAWIVVDLDTKEDALLVVPPEYRKNAKVVKLVKFSLDNVDRNLFVDHT</sequence>
<dbReference type="Proteomes" id="UP000177371">
    <property type="component" value="Unassembled WGS sequence"/>
</dbReference>
<protein>
    <submittedName>
        <fullName evidence="1">Uncharacterized protein</fullName>
    </submittedName>
</protein>
<organism evidence="1 2">
    <name type="scientific">candidate division WWE3 bacterium RBG_16_37_10</name>
    <dbReference type="NCBI Taxonomy" id="1802610"/>
    <lineage>
        <taxon>Bacteria</taxon>
        <taxon>Katanobacteria</taxon>
    </lineage>
</organism>
<dbReference type="AlphaFoldDB" id="A0A1F4UXN8"/>